<dbReference type="EMBL" id="CAJNOJ010000029">
    <property type="protein sequence ID" value="CAF0881841.1"/>
    <property type="molecule type" value="Genomic_DNA"/>
</dbReference>
<dbReference type="InterPro" id="IPR004536">
    <property type="entry name" value="SPS/SelD"/>
</dbReference>
<dbReference type="GO" id="GO:0005524">
    <property type="term" value="F:ATP binding"/>
    <property type="evidence" value="ECO:0007669"/>
    <property type="project" value="UniProtKB-KW"/>
</dbReference>
<dbReference type="InterPro" id="IPR036921">
    <property type="entry name" value="PurM-like_N_sf"/>
</dbReference>
<dbReference type="InterPro" id="IPR016188">
    <property type="entry name" value="PurM-like_N"/>
</dbReference>
<reference evidence="8" key="1">
    <citation type="submission" date="2021-02" db="EMBL/GenBank/DDBJ databases">
        <authorList>
            <person name="Nowell W R."/>
        </authorList>
    </citation>
    <scope>NUCLEOTIDE SEQUENCE</scope>
</reference>
<dbReference type="NCBIfam" id="TIGR00476">
    <property type="entry name" value="selD"/>
    <property type="match status" value="1"/>
</dbReference>
<dbReference type="PIRSF" id="PIRSF036407">
    <property type="entry name" value="Selenphspht_syn"/>
    <property type="match status" value="1"/>
</dbReference>
<gene>
    <name evidence="8" type="ORF">EDS130_LOCUS8830</name>
</gene>
<organism evidence="8 9">
    <name type="scientific">Adineta ricciae</name>
    <name type="common">Rotifer</name>
    <dbReference type="NCBI Taxonomy" id="249248"/>
    <lineage>
        <taxon>Eukaryota</taxon>
        <taxon>Metazoa</taxon>
        <taxon>Spiralia</taxon>
        <taxon>Gnathifera</taxon>
        <taxon>Rotifera</taxon>
        <taxon>Eurotatoria</taxon>
        <taxon>Bdelloidea</taxon>
        <taxon>Adinetida</taxon>
        <taxon>Adinetidae</taxon>
        <taxon>Adineta</taxon>
    </lineage>
</organism>
<dbReference type="GO" id="GO:0016260">
    <property type="term" value="P:selenocysteine biosynthetic process"/>
    <property type="evidence" value="ECO:0007669"/>
    <property type="project" value="TreeGrafter"/>
</dbReference>
<dbReference type="SUPFAM" id="SSF55326">
    <property type="entry name" value="PurM N-terminal domain-like"/>
    <property type="match status" value="1"/>
</dbReference>
<evidence type="ECO:0000259" key="7">
    <source>
        <dbReference type="Pfam" id="PF02769"/>
    </source>
</evidence>
<protein>
    <recommendedName>
        <fullName evidence="10">Selenide, water dikinase</fullName>
    </recommendedName>
</protein>
<dbReference type="Gene3D" id="3.90.650.10">
    <property type="entry name" value="PurM-like C-terminal domain"/>
    <property type="match status" value="1"/>
</dbReference>
<evidence type="ECO:0000256" key="1">
    <source>
        <dbReference type="ARBA" id="ARBA00022679"/>
    </source>
</evidence>
<evidence type="ECO:0000256" key="4">
    <source>
        <dbReference type="ARBA" id="ARBA00022840"/>
    </source>
</evidence>
<evidence type="ECO:0000256" key="3">
    <source>
        <dbReference type="ARBA" id="ARBA00022777"/>
    </source>
</evidence>
<evidence type="ECO:0000313" key="9">
    <source>
        <dbReference type="Proteomes" id="UP000663852"/>
    </source>
</evidence>
<dbReference type="InterPro" id="IPR010918">
    <property type="entry name" value="PurM-like_C_dom"/>
</dbReference>
<evidence type="ECO:0000256" key="2">
    <source>
        <dbReference type="ARBA" id="ARBA00022741"/>
    </source>
</evidence>
<proteinExistence type="predicted"/>
<evidence type="ECO:0000256" key="5">
    <source>
        <dbReference type="ARBA" id="ARBA00023266"/>
    </source>
</evidence>
<keyword evidence="5" id="KW-0711">Selenium</keyword>
<keyword evidence="1" id="KW-0808">Transferase</keyword>
<dbReference type="OrthoDB" id="409395at2759"/>
<feature type="domain" description="PurM-like C-terminal" evidence="7">
    <location>
        <begin position="180"/>
        <end position="348"/>
    </location>
</feature>
<accession>A0A813YBK9</accession>
<dbReference type="Proteomes" id="UP000663852">
    <property type="component" value="Unassembled WGS sequence"/>
</dbReference>
<dbReference type="Pfam" id="PF00586">
    <property type="entry name" value="AIRS"/>
    <property type="match status" value="1"/>
</dbReference>
<keyword evidence="2" id="KW-0547">Nucleotide-binding</keyword>
<dbReference type="GO" id="GO:0005737">
    <property type="term" value="C:cytoplasm"/>
    <property type="evidence" value="ECO:0007669"/>
    <property type="project" value="TreeGrafter"/>
</dbReference>
<comment type="caution">
    <text evidence="8">The sequence shown here is derived from an EMBL/GenBank/DDBJ whole genome shotgun (WGS) entry which is preliminary data.</text>
</comment>
<dbReference type="InterPro" id="IPR036676">
    <property type="entry name" value="PurM-like_C_sf"/>
</dbReference>
<dbReference type="Gene3D" id="3.30.1330.10">
    <property type="entry name" value="PurM-like, N-terminal domain"/>
    <property type="match status" value="1"/>
</dbReference>
<dbReference type="Pfam" id="PF02769">
    <property type="entry name" value="AIRS_C"/>
    <property type="match status" value="1"/>
</dbReference>
<evidence type="ECO:0000259" key="6">
    <source>
        <dbReference type="Pfam" id="PF00586"/>
    </source>
</evidence>
<keyword evidence="4" id="KW-0067">ATP-binding</keyword>
<evidence type="ECO:0008006" key="10">
    <source>
        <dbReference type="Google" id="ProtNLM"/>
    </source>
</evidence>
<dbReference type="PANTHER" id="PTHR10256:SF0">
    <property type="entry name" value="INACTIVE SELENIDE, WATER DIKINASE-LIKE PROTEIN-RELATED"/>
    <property type="match status" value="1"/>
</dbReference>
<feature type="domain" description="PurM-like N-terminal" evidence="6">
    <location>
        <begin position="56"/>
        <end position="162"/>
    </location>
</feature>
<dbReference type="AlphaFoldDB" id="A0A813YBK9"/>
<dbReference type="FunFam" id="3.90.650.10:FF:000010">
    <property type="entry name" value="Selenide, water dikinase"/>
    <property type="match status" value="1"/>
</dbReference>
<dbReference type="PANTHER" id="PTHR10256">
    <property type="entry name" value="SELENIDE, WATER DIKINASE"/>
    <property type="match status" value="1"/>
</dbReference>
<dbReference type="SUPFAM" id="SSF56042">
    <property type="entry name" value="PurM C-terminal domain-like"/>
    <property type="match status" value="1"/>
</dbReference>
<name>A0A813YBK9_ADIRI</name>
<dbReference type="GO" id="GO:0004756">
    <property type="term" value="F:selenide, water dikinase activity"/>
    <property type="evidence" value="ECO:0007669"/>
    <property type="project" value="TreeGrafter"/>
</dbReference>
<sequence length="369" mass="40297">MYRKYFDPLDYNLSADFRLTKLSDLKADKNGYGDGQHHQGLMLESKPTPVVGIGLDSCVIPIRHGGLFLVQSTAFFYPLVDDPYVMGKIACANVLSDVYAMGAVEVDNMLMLLSTSNKMTEKERDTIMPLILQGFKDCAEEAGTAVQGGQTVINPWLIVGGVATSVCTQNEIIIPENAIVGDVLVLTKPLGTQVAVNAHQWLENPDRWNRIKSVISEDDVRKAYQRAMNSMARLNKIGASLMHKYNAHACTDVTGFGLLGHAQNLAKHQKHDVSFVIHNLPIIAKMATISKACGNAFGLLQGTSSETSGGLLVVLPREQAAAYCKDIQAQEGYQAWIIGVVEKGGRTAKIIEKPRIIEVPAKDTEGELW</sequence>
<evidence type="ECO:0000313" key="8">
    <source>
        <dbReference type="EMBL" id="CAF0881841.1"/>
    </source>
</evidence>
<dbReference type="CDD" id="cd02195">
    <property type="entry name" value="SelD"/>
    <property type="match status" value="1"/>
</dbReference>
<keyword evidence="3" id="KW-0418">Kinase</keyword>